<name>A0A7S4QQW2_9DINO</name>
<evidence type="ECO:0000256" key="1">
    <source>
        <dbReference type="SAM" id="Coils"/>
    </source>
</evidence>
<dbReference type="PANTHER" id="PTHR43941">
    <property type="entry name" value="STRUCTURAL MAINTENANCE OF CHROMOSOMES PROTEIN 2"/>
    <property type="match status" value="1"/>
</dbReference>
<sequence>MVGGLDVQTAKELKFIREQTTHCAGDVGALRRELSILRAQQEDLSRELSSVAGTVWEREKRLELGSHVELKACHSKVVGLEKELQGQKACQNKVVGLEKEVLGQGNQLDALRQYVRDIEHAPSDAQPSIRELRAVLKYDLNQDIDRKMALQKIAVDRERDALCSSMESRVDSIAEKVSQVQATFETSRRSAQAVLDDRLCNLEAAIMSQVGRELEALNKVSHEMGACNAEVHRLKEAIGSRGMAAGSPEHQLLVSVGSPPNLSPGSRMQHLPICERLEQLERLLTDADRRRAQDLEAARRDFQSLEAAHHLHHAQQSSTATQLASLQKICQDLADKQIREFESSYERLDQITCSLREHHSQLAVQDEIGRRVVTLEGRLSAEAATSNARLEQALARLSVCEGQGASLLESQKAHASTISDLKVGHSAVAKEVAELHTKEASLAERLSSLHGDVASAATRSTADSEALRAAHAVHMRELEAAKVSQREQHAAAHARLERAEGALANLAERHGANAEEAAALRSQHGSLRERLEAVDSCLGGLAERHTSQLEALRGTHAESVKQLADAHAAFKRDAHERLAMCEQQHKTSVASLEAELTRHQEVHASFEREADSRLALCEQQKMSISGLQAELAHHLDAHAVFKREADSRLASCEQHKASVANLQTELAHHRDAHANFKREADDRLTLCEQQKALIMNLQTELARHGDTHASFKRETDERLALGEQQLQLSLASLQQDVAHHQSRQASFEKEADGRLASCEQHRALISSLQHELAQQRDAHDGFKREADERHAAFKREAEDRLASCEQQRASIASLQRDLAQHQDAHDGFRREAGERLALCEQQKASVASLQRDLAQHQDRLAACEQHRASIANLQRDLAQHQEAHAGFRREAEDRHAVLKREAEDRLASCEQHRASIASLQKELAHHQEARTSFEKEANGRLASCEQQSVLVANLQKEAASLHAQHGSLCERVDALNSCLGNLAERHAGQLEVVRGAQAESLKQLADAHAGFAKEVGERLAACERHGSLLAHLQAELAQHKDTHASFKREAVERVASCEQHGGLIASLQTELAAHKDAHASLKREAGERLTVCEERHEASIADLQKESAALRSHEATLRERVEAVDSCLAGITERHAGQLEALKGSLSETMKQLADTHANFKREADGRLAVCEQQKLRITDLQKELAGLRDERVAREAQLLDRVARFEVQLGDGLAKHGAALDDVKAASARQAHDTEAAAMSRHAAAVERLEFLERAIGSAADGHRKDAAANGTKLEQLDSRLAVCEAFHGQHSALCARVDGLEGQLGEYPRKLSLEAQALREVQARHSADLEGLRAASTQHGGAAERLAILERSLGSVTSKQSEALAKLDRLGDRLHQCEGHGPAISELRRGQLAVAQLAEQVRVVEMGVQEVKAAQEDLGKVRGVLSNVRRAWDHEPLAAGAAGASGAADLRQGSSSPRGLALGAGGLSGTAGLRPSSSSPQGLALGAGGVSGAAGLRQSSPSSRGLALGAGGLGSAAGLRQSSPSPRGLALGAGGLGGSAALGRGSSPPRGLALGTGAGRIGGAAGLRQGSSPARDLLLGAGAGGVGSGAGLRGVSPSPRSPETSRRFGGGASGIGGLRGSSASPRRFAA</sequence>
<evidence type="ECO:0000256" key="2">
    <source>
        <dbReference type="SAM" id="MobiDB-lite"/>
    </source>
</evidence>
<organism evidence="3">
    <name type="scientific">Alexandrium monilatum</name>
    <dbReference type="NCBI Taxonomy" id="311494"/>
    <lineage>
        <taxon>Eukaryota</taxon>
        <taxon>Sar</taxon>
        <taxon>Alveolata</taxon>
        <taxon>Dinophyceae</taxon>
        <taxon>Gonyaulacales</taxon>
        <taxon>Pyrocystaceae</taxon>
        <taxon>Alexandrium</taxon>
    </lineage>
</organism>
<feature type="region of interest" description="Disordered" evidence="2">
    <location>
        <begin position="1589"/>
        <end position="1632"/>
    </location>
</feature>
<feature type="coiled-coil region" evidence="1">
    <location>
        <begin position="1029"/>
        <end position="1120"/>
    </location>
</feature>
<evidence type="ECO:0000313" key="3">
    <source>
        <dbReference type="EMBL" id="CAE4590415.1"/>
    </source>
</evidence>
<dbReference type="EMBL" id="HBNR01034898">
    <property type="protein sequence ID" value="CAE4590415.1"/>
    <property type="molecule type" value="Transcribed_RNA"/>
</dbReference>
<dbReference type="PANTHER" id="PTHR43941:SF1">
    <property type="entry name" value="STRUCTURAL MAINTENANCE OF CHROMOSOMES PROTEIN 2"/>
    <property type="match status" value="1"/>
</dbReference>
<keyword evidence="1" id="KW-0175">Coiled coil</keyword>
<protein>
    <submittedName>
        <fullName evidence="3">Uncharacterized protein</fullName>
    </submittedName>
</protein>
<reference evidence="3" key="1">
    <citation type="submission" date="2021-01" db="EMBL/GenBank/DDBJ databases">
        <authorList>
            <person name="Corre E."/>
            <person name="Pelletier E."/>
            <person name="Niang G."/>
            <person name="Scheremetjew M."/>
            <person name="Finn R."/>
            <person name="Kale V."/>
            <person name="Holt S."/>
            <person name="Cochrane G."/>
            <person name="Meng A."/>
            <person name="Brown T."/>
            <person name="Cohen L."/>
        </authorList>
    </citation>
    <scope>NUCLEOTIDE SEQUENCE</scope>
    <source>
        <strain evidence="3">CCMP3105</strain>
    </source>
</reference>
<dbReference type="GO" id="GO:0003682">
    <property type="term" value="F:chromatin binding"/>
    <property type="evidence" value="ECO:0007669"/>
    <property type="project" value="TreeGrafter"/>
</dbReference>
<dbReference type="GO" id="GO:0000796">
    <property type="term" value="C:condensin complex"/>
    <property type="evidence" value="ECO:0007669"/>
    <property type="project" value="TreeGrafter"/>
</dbReference>
<dbReference type="GO" id="GO:0000785">
    <property type="term" value="C:chromatin"/>
    <property type="evidence" value="ECO:0007669"/>
    <property type="project" value="TreeGrafter"/>
</dbReference>
<feature type="coiled-coil region" evidence="1">
    <location>
        <begin position="730"/>
        <end position="936"/>
    </location>
</feature>
<dbReference type="GO" id="GO:0000793">
    <property type="term" value="C:condensed chromosome"/>
    <property type="evidence" value="ECO:0007669"/>
    <property type="project" value="TreeGrafter"/>
</dbReference>
<dbReference type="GO" id="GO:0007076">
    <property type="term" value="P:mitotic chromosome condensation"/>
    <property type="evidence" value="ECO:0007669"/>
    <property type="project" value="TreeGrafter"/>
</dbReference>
<feature type="compositionally biased region" description="Low complexity" evidence="2">
    <location>
        <begin position="1595"/>
        <end position="1604"/>
    </location>
</feature>
<accession>A0A7S4QQW2</accession>
<feature type="coiled-coil region" evidence="1">
    <location>
        <begin position="1171"/>
        <end position="1198"/>
    </location>
</feature>
<proteinExistence type="predicted"/>
<gene>
    <name evidence="3" type="ORF">AMON00008_LOCUS23932</name>
</gene>
<feature type="compositionally biased region" description="Gly residues" evidence="2">
    <location>
        <begin position="1610"/>
        <end position="1621"/>
    </location>
</feature>
<feature type="coiled-coil region" evidence="1">
    <location>
        <begin position="652"/>
        <end position="679"/>
    </location>
</feature>